<dbReference type="Proteomes" id="UP000053240">
    <property type="component" value="Unassembled WGS sequence"/>
</dbReference>
<name>A0A194R8R8_PAPMA</name>
<dbReference type="EMBL" id="KQ460779">
    <property type="protein sequence ID" value="KPJ12266.1"/>
    <property type="molecule type" value="Genomic_DNA"/>
</dbReference>
<accession>A0A194R8R8</accession>
<dbReference type="AlphaFoldDB" id="A0A194R8R8"/>
<evidence type="ECO:0000313" key="2">
    <source>
        <dbReference type="Proteomes" id="UP000053240"/>
    </source>
</evidence>
<gene>
    <name evidence="1" type="ORF">RR48_11522</name>
</gene>
<protein>
    <submittedName>
        <fullName evidence="1">Uncharacterized protein</fullName>
    </submittedName>
</protein>
<dbReference type="InParanoid" id="A0A194R8R8"/>
<keyword evidence="2" id="KW-1185">Reference proteome</keyword>
<evidence type="ECO:0000313" key="1">
    <source>
        <dbReference type="EMBL" id="KPJ12266.1"/>
    </source>
</evidence>
<sequence>MQRNKSLTVKENCKERGTNPSIITLESPGDEEQFYTASLHFLKERLQEKNRNVSPGQKTTQSCCNLNIIENDLPTLRKTQSKLKFGFDLPMKPEYSLDMNKVLPFPKPKSTKDSFLTRLTNRFRKYRRSFVATDDSETEDGEMTNYSSFKFPRCERLHKYIDSSRLFNITEEVSRTSMKDVSKPVMVDNKGDSS</sequence>
<proteinExistence type="predicted"/>
<organism evidence="1 2">
    <name type="scientific">Papilio machaon</name>
    <name type="common">Old World swallowtail butterfly</name>
    <dbReference type="NCBI Taxonomy" id="76193"/>
    <lineage>
        <taxon>Eukaryota</taxon>
        <taxon>Metazoa</taxon>
        <taxon>Ecdysozoa</taxon>
        <taxon>Arthropoda</taxon>
        <taxon>Hexapoda</taxon>
        <taxon>Insecta</taxon>
        <taxon>Pterygota</taxon>
        <taxon>Neoptera</taxon>
        <taxon>Endopterygota</taxon>
        <taxon>Lepidoptera</taxon>
        <taxon>Glossata</taxon>
        <taxon>Ditrysia</taxon>
        <taxon>Papilionoidea</taxon>
        <taxon>Papilionidae</taxon>
        <taxon>Papilioninae</taxon>
        <taxon>Papilio</taxon>
    </lineage>
</organism>
<reference evidence="1 2" key="1">
    <citation type="journal article" date="2015" name="Nat. Commun.">
        <title>Outbred genome sequencing and CRISPR/Cas9 gene editing in butterflies.</title>
        <authorList>
            <person name="Li X."/>
            <person name="Fan D."/>
            <person name="Zhang W."/>
            <person name="Liu G."/>
            <person name="Zhang L."/>
            <person name="Zhao L."/>
            <person name="Fang X."/>
            <person name="Chen L."/>
            <person name="Dong Y."/>
            <person name="Chen Y."/>
            <person name="Ding Y."/>
            <person name="Zhao R."/>
            <person name="Feng M."/>
            <person name="Zhu Y."/>
            <person name="Feng Y."/>
            <person name="Jiang X."/>
            <person name="Zhu D."/>
            <person name="Xiang H."/>
            <person name="Feng X."/>
            <person name="Li S."/>
            <person name="Wang J."/>
            <person name="Zhang G."/>
            <person name="Kronforst M.R."/>
            <person name="Wang W."/>
        </authorList>
    </citation>
    <scope>NUCLEOTIDE SEQUENCE [LARGE SCALE GENOMIC DNA]</scope>
    <source>
        <strain evidence="1">Ya'a_city_454_Pm</strain>
        <tissue evidence="1">Whole body</tissue>
    </source>
</reference>